<reference evidence="1" key="1">
    <citation type="journal article" date="2021" name="Proc. Natl. Acad. Sci. U.S.A.">
        <title>A Catalog of Tens of Thousands of Viruses from Human Metagenomes Reveals Hidden Associations with Chronic Diseases.</title>
        <authorList>
            <person name="Tisza M.J."/>
            <person name="Buck C.B."/>
        </authorList>
    </citation>
    <scope>NUCLEOTIDE SEQUENCE</scope>
    <source>
        <strain evidence="1">CtjYd14</strain>
    </source>
</reference>
<organism evidence="1">
    <name type="scientific">Inoviridae sp. ctjYd14</name>
    <dbReference type="NCBI Taxonomy" id="2825784"/>
    <lineage>
        <taxon>Viruses</taxon>
        <taxon>Monodnaviria</taxon>
        <taxon>Loebvirae</taxon>
        <taxon>Hofneiviricota</taxon>
        <taxon>Faserviricetes</taxon>
        <taxon>Tubulavirales</taxon>
        <taxon>Inoviridae</taxon>
    </lineage>
</organism>
<name>A0A8S5RTD5_9VIRU</name>
<evidence type="ECO:0000313" key="1">
    <source>
        <dbReference type="EMBL" id="DAE92760.1"/>
    </source>
</evidence>
<accession>A0A8S5RTD5</accession>
<protein>
    <submittedName>
        <fullName evidence="1">Uncharacterized protein</fullName>
    </submittedName>
</protein>
<proteinExistence type="predicted"/>
<sequence length="72" mass="8291">MEKIEIIFKKSEICIRDLSGKSIDNSQNITDLDTDKLRKLALEFLSLGVCSDDIESQSVILIFKSRNRWKNS</sequence>
<dbReference type="EMBL" id="BK059156">
    <property type="protein sequence ID" value="DAE92760.1"/>
    <property type="molecule type" value="Genomic_DNA"/>
</dbReference>